<dbReference type="EMBL" id="PGCI01000069">
    <property type="protein sequence ID" value="PLW43295.1"/>
    <property type="molecule type" value="Genomic_DNA"/>
</dbReference>
<comment type="caution">
    <text evidence="1">The sequence shown here is derived from an EMBL/GenBank/DDBJ whole genome shotgun (WGS) entry which is preliminary data.</text>
</comment>
<accession>A0A2N5UZW3</accession>
<dbReference type="Proteomes" id="UP000235392">
    <property type="component" value="Unassembled WGS sequence"/>
</dbReference>
<name>A0A2N5UZW3_9BASI</name>
<evidence type="ECO:0000313" key="2">
    <source>
        <dbReference type="Proteomes" id="UP000235392"/>
    </source>
</evidence>
<gene>
    <name evidence="1" type="ORF">PCASD_06099</name>
</gene>
<proteinExistence type="predicted"/>
<organism evidence="1 2">
    <name type="scientific">Puccinia coronata f. sp. avenae</name>
    <dbReference type="NCBI Taxonomy" id="200324"/>
    <lineage>
        <taxon>Eukaryota</taxon>
        <taxon>Fungi</taxon>
        <taxon>Dikarya</taxon>
        <taxon>Basidiomycota</taxon>
        <taxon>Pucciniomycotina</taxon>
        <taxon>Pucciniomycetes</taxon>
        <taxon>Pucciniales</taxon>
        <taxon>Pucciniaceae</taxon>
        <taxon>Puccinia</taxon>
    </lineage>
</organism>
<protein>
    <submittedName>
        <fullName evidence="1">Uncharacterized protein</fullName>
    </submittedName>
</protein>
<evidence type="ECO:0000313" key="1">
    <source>
        <dbReference type="EMBL" id="PLW43295.1"/>
    </source>
</evidence>
<sequence length="165" mass="17820">MPTCSPKLLASRCVPAQQSSWQAVVYLLTKIPQQAGVYLLTKIPWQEGGHLLTGTLGKQVQKPVNCASSRWEQDKLLFYSLSYSVLRKQELVSPPKGLYWLQPPAARSVAATDVTSVYQTDVTSAAPTDTLCLCSNVSVGPADIKSVWATDVTSVASGQRYCGGL</sequence>
<reference evidence="1 2" key="1">
    <citation type="submission" date="2017-11" db="EMBL/GenBank/DDBJ databases">
        <title>De novo assembly and phasing of dikaryotic genomes from two isolates of Puccinia coronata f. sp. avenae, the causal agent of oat crown rust.</title>
        <authorList>
            <person name="Miller M.E."/>
            <person name="Zhang Y."/>
            <person name="Omidvar V."/>
            <person name="Sperschneider J."/>
            <person name="Schwessinger B."/>
            <person name="Raley C."/>
            <person name="Palmer J.M."/>
            <person name="Garnica D."/>
            <person name="Upadhyaya N."/>
            <person name="Rathjen J."/>
            <person name="Taylor J.M."/>
            <person name="Park R.F."/>
            <person name="Dodds P.N."/>
            <person name="Hirsch C.D."/>
            <person name="Kianian S.F."/>
            <person name="Figueroa M."/>
        </authorList>
    </citation>
    <scope>NUCLEOTIDE SEQUENCE [LARGE SCALE GENOMIC DNA]</scope>
    <source>
        <strain evidence="1">12SD80</strain>
    </source>
</reference>
<dbReference type="AlphaFoldDB" id="A0A2N5UZW3"/>